<evidence type="ECO:0000313" key="2">
    <source>
        <dbReference type="EMBL" id="GEB52885.1"/>
    </source>
</evidence>
<dbReference type="EMBL" id="BJMM01000038">
    <property type="protein sequence ID" value="GEB52885.1"/>
    <property type="molecule type" value="Genomic_DNA"/>
</dbReference>
<dbReference type="RefSeq" id="WP_051846279.1">
    <property type="nucleotide sequence ID" value="NZ_BJMM01000038.1"/>
</dbReference>
<sequence length="151" mass="16082">METSWWLALGAVVLLAFVAAVADGNAGRGRLLPWRRAVRLRQAAEGGAGPVPGTDGAPLPRPGEIWRTHVPDGSQRPFLVLAVRSDGVRLAPLTPEPPDPAAVPVVPREAPDGPAYLPADGRVVEAGLARLLRCTDEVDADTWERVRHLAE</sequence>
<reference evidence="2 3" key="1">
    <citation type="submission" date="2019-06" db="EMBL/GenBank/DDBJ databases">
        <title>Whole genome shotgun sequence of Streptomyces cacaoi subsp. cacaoi NBRC 12748.</title>
        <authorList>
            <person name="Hosoyama A."/>
            <person name="Uohara A."/>
            <person name="Ohji S."/>
            <person name="Ichikawa N."/>
        </authorList>
    </citation>
    <scope>NUCLEOTIDE SEQUENCE [LARGE SCALE GENOMIC DNA]</scope>
    <source>
        <strain evidence="2 3">NBRC 12748</strain>
    </source>
</reference>
<evidence type="ECO:0000256" key="1">
    <source>
        <dbReference type="SAM" id="MobiDB-lite"/>
    </source>
</evidence>
<dbReference type="AlphaFoldDB" id="A0A4Y3R5I3"/>
<feature type="region of interest" description="Disordered" evidence="1">
    <location>
        <begin position="43"/>
        <end position="71"/>
    </location>
</feature>
<accession>A0A4Y3R5I3</accession>
<evidence type="ECO:0000313" key="3">
    <source>
        <dbReference type="Proteomes" id="UP000319210"/>
    </source>
</evidence>
<proteinExistence type="predicted"/>
<dbReference type="Proteomes" id="UP000319210">
    <property type="component" value="Unassembled WGS sequence"/>
</dbReference>
<gene>
    <name evidence="2" type="ORF">SCA03_54360</name>
</gene>
<keyword evidence="3" id="KW-1185">Reference proteome</keyword>
<evidence type="ECO:0008006" key="4">
    <source>
        <dbReference type="Google" id="ProtNLM"/>
    </source>
</evidence>
<name>A0A4Y3R5I3_STRCI</name>
<comment type="caution">
    <text evidence="2">The sequence shown here is derived from an EMBL/GenBank/DDBJ whole genome shotgun (WGS) entry which is preliminary data.</text>
</comment>
<organism evidence="2 3">
    <name type="scientific">Streptomyces cacaoi</name>
    <dbReference type="NCBI Taxonomy" id="1898"/>
    <lineage>
        <taxon>Bacteria</taxon>
        <taxon>Bacillati</taxon>
        <taxon>Actinomycetota</taxon>
        <taxon>Actinomycetes</taxon>
        <taxon>Kitasatosporales</taxon>
        <taxon>Streptomycetaceae</taxon>
        <taxon>Streptomyces</taxon>
    </lineage>
</organism>
<protein>
    <recommendedName>
        <fullName evidence="4">Type II toxin-antitoxin system PemK/MazF family toxin</fullName>
    </recommendedName>
</protein>